<evidence type="ECO:0000256" key="5">
    <source>
        <dbReference type="ARBA" id="ARBA00022777"/>
    </source>
</evidence>
<feature type="region of interest" description="Disordered" evidence="8">
    <location>
        <begin position="278"/>
        <end position="336"/>
    </location>
</feature>
<dbReference type="Pfam" id="PF00069">
    <property type="entry name" value="Pkinase"/>
    <property type="match status" value="1"/>
</dbReference>
<keyword evidence="4 7" id="KW-0547">Nucleotide-binding</keyword>
<evidence type="ECO:0000256" key="6">
    <source>
        <dbReference type="ARBA" id="ARBA00022840"/>
    </source>
</evidence>
<dbReference type="SMART" id="SM00220">
    <property type="entry name" value="S_TKc"/>
    <property type="match status" value="1"/>
</dbReference>
<gene>
    <name evidence="11" type="ORF">GCM10012286_30490</name>
</gene>
<dbReference type="InterPro" id="IPR008271">
    <property type="entry name" value="Ser/Thr_kinase_AS"/>
</dbReference>
<evidence type="ECO:0000256" key="1">
    <source>
        <dbReference type="ARBA" id="ARBA00012513"/>
    </source>
</evidence>
<keyword evidence="2" id="KW-0723">Serine/threonine-protein kinase</keyword>
<dbReference type="PROSITE" id="PS50011">
    <property type="entry name" value="PROTEIN_KINASE_DOM"/>
    <property type="match status" value="1"/>
</dbReference>
<evidence type="ECO:0000256" key="8">
    <source>
        <dbReference type="SAM" id="MobiDB-lite"/>
    </source>
</evidence>
<evidence type="ECO:0000259" key="10">
    <source>
        <dbReference type="PROSITE" id="PS50011"/>
    </source>
</evidence>
<keyword evidence="9" id="KW-1133">Transmembrane helix</keyword>
<keyword evidence="9" id="KW-0472">Membrane</keyword>
<keyword evidence="5" id="KW-0418">Kinase</keyword>
<keyword evidence="6 7" id="KW-0067">ATP-binding</keyword>
<dbReference type="PANTHER" id="PTHR43289">
    <property type="entry name" value="MITOGEN-ACTIVATED PROTEIN KINASE KINASE KINASE 20-RELATED"/>
    <property type="match status" value="1"/>
</dbReference>
<evidence type="ECO:0000256" key="7">
    <source>
        <dbReference type="PROSITE-ProRule" id="PRU10141"/>
    </source>
</evidence>
<dbReference type="Gene3D" id="1.10.510.10">
    <property type="entry name" value="Transferase(Phosphotransferase) domain 1"/>
    <property type="match status" value="1"/>
</dbReference>
<reference evidence="12" key="1">
    <citation type="journal article" date="2019" name="Int. J. Syst. Evol. Microbiol.">
        <title>The Global Catalogue of Microorganisms (GCM) 10K type strain sequencing project: providing services to taxonomists for standard genome sequencing and annotation.</title>
        <authorList>
            <consortium name="The Broad Institute Genomics Platform"/>
            <consortium name="The Broad Institute Genome Sequencing Center for Infectious Disease"/>
            <person name="Wu L."/>
            <person name="Ma J."/>
        </authorList>
    </citation>
    <scope>NUCLEOTIDE SEQUENCE [LARGE SCALE GENOMIC DNA]</scope>
    <source>
        <strain evidence="12">CGMCC 4.7349</strain>
    </source>
</reference>
<feature type="compositionally biased region" description="Low complexity" evidence="8">
    <location>
        <begin position="282"/>
        <end position="320"/>
    </location>
</feature>
<evidence type="ECO:0000313" key="12">
    <source>
        <dbReference type="Proteomes" id="UP000656881"/>
    </source>
</evidence>
<keyword evidence="12" id="KW-1185">Reference proteome</keyword>
<dbReference type="InterPro" id="IPR011009">
    <property type="entry name" value="Kinase-like_dom_sf"/>
</dbReference>
<dbReference type="PANTHER" id="PTHR43289:SF6">
    <property type="entry name" value="SERINE_THREONINE-PROTEIN KINASE NEKL-3"/>
    <property type="match status" value="1"/>
</dbReference>
<evidence type="ECO:0000256" key="4">
    <source>
        <dbReference type="ARBA" id="ARBA00022741"/>
    </source>
</evidence>
<dbReference type="RefSeq" id="WP_189174309.1">
    <property type="nucleotide sequence ID" value="NZ_BMNG01000006.1"/>
</dbReference>
<feature type="transmembrane region" description="Helical" evidence="9">
    <location>
        <begin position="339"/>
        <end position="362"/>
    </location>
</feature>
<dbReference type="Gene3D" id="3.30.200.20">
    <property type="entry name" value="Phosphorylase Kinase, domain 1"/>
    <property type="match status" value="1"/>
</dbReference>
<sequence length="585" mass="61270">MASTGELVAGRYRIETRLGRGGMGTVWRARDELLGRAVAVKELHVNAGLSADETERQQERTLREARSVAQVKHSGILVLHDVVRHPEESARPWLVMELVDGWSLADRVAAGGPLPSAEAGRVGLALLAALRAAHTAGVLHRDLKPANVLLEAETGRVVLSDFGIAQVAGQTTLTETGAFVGSPEYTAPERMSGRRSGPESDLWSLGVLLCTAVAGTSPFHRDSVAGVLHAVVLDEIRLPEDKLGPLLPVARGLLERDPERRLTSSGAEAALRTALNEPAPPAAAAASATPVAPATPATLAGPPATTSPAEAAPTPAGTVPDPHPPSGHAPRSRPRSRKAVLIGALVAALVAGGTATGIWLAASDGDDAGGRDGKGATEAADLKDLEPTAKKSPGGQDTGPRGTPEPGKSADSGSKPTEGPGKKPSSNGTESPDATKDGIPAGYREFPDPAGFSLTLPEGFTRSPEPPRVYYYSPGKKFRIGVHPQPRAPEGPLSVMREAHQKGPSNYPGYHAGSVTRTTHHGRPAALWTFRWNGGAEDGGPRVTYDLSWNENGKMHDVWVSAPAANEAEGKQYFDRALKSFRWTA</sequence>
<evidence type="ECO:0000256" key="3">
    <source>
        <dbReference type="ARBA" id="ARBA00022679"/>
    </source>
</evidence>
<proteinExistence type="predicted"/>
<protein>
    <recommendedName>
        <fullName evidence="1">non-specific serine/threonine protein kinase</fullName>
        <ecNumber evidence="1">2.7.11.1</ecNumber>
    </recommendedName>
</protein>
<feature type="domain" description="Protein kinase" evidence="10">
    <location>
        <begin position="12"/>
        <end position="275"/>
    </location>
</feature>
<keyword evidence="3" id="KW-0808">Transferase</keyword>
<name>A0ABQ2LYH3_9ACTN</name>
<dbReference type="InterPro" id="IPR000719">
    <property type="entry name" value="Prot_kinase_dom"/>
</dbReference>
<dbReference type="PROSITE" id="PS00107">
    <property type="entry name" value="PROTEIN_KINASE_ATP"/>
    <property type="match status" value="1"/>
</dbReference>
<comment type="caution">
    <text evidence="11">The sequence shown here is derived from an EMBL/GenBank/DDBJ whole genome shotgun (WGS) entry which is preliminary data.</text>
</comment>
<feature type="compositionally biased region" description="Basic and acidic residues" evidence="8">
    <location>
        <begin position="368"/>
        <end position="389"/>
    </location>
</feature>
<dbReference type="SUPFAM" id="SSF56112">
    <property type="entry name" value="Protein kinase-like (PK-like)"/>
    <property type="match status" value="1"/>
</dbReference>
<dbReference type="Proteomes" id="UP000656881">
    <property type="component" value="Unassembled WGS sequence"/>
</dbReference>
<dbReference type="InterPro" id="IPR017441">
    <property type="entry name" value="Protein_kinase_ATP_BS"/>
</dbReference>
<dbReference type="EC" id="2.7.11.1" evidence="1"/>
<dbReference type="PROSITE" id="PS00108">
    <property type="entry name" value="PROTEIN_KINASE_ST"/>
    <property type="match status" value="1"/>
</dbReference>
<accession>A0ABQ2LYH3</accession>
<evidence type="ECO:0000313" key="11">
    <source>
        <dbReference type="EMBL" id="GGO44397.1"/>
    </source>
</evidence>
<evidence type="ECO:0000256" key="2">
    <source>
        <dbReference type="ARBA" id="ARBA00022527"/>
    </source>
</evidence>
<keyword evidence="9" id="KW-0812">Transmembrane</keyword>
<organism evidence="11 12">
    <name type="scientific">Streptomyces lasiicapitis</name>
    <dbReference type="NCBI Taxonomy" id="1923961"/>
    <lineage>
        <taxon>Bacteria</taxon>
        <taxon>Bacillati</taxon>
        <taxon>Actinomycetota</taxon>
        <taxon>Actinomycetes</taxon>
        <taxon>Kitasatosporales</taxon>
        <taxon>Streptomycetaceae</taxon>
        <taxon>Streptomyces</taxon>
    </lineage>
</organism>
<evidence type="ECO:0000256" key="9">
    <source>
        <dbReference type="SAM" id="Phobius"/>
    </source>
</evidence>
<feature type="binding site" evidence="7">
    <location>
        <position position="41"/>
    </location>
    <ligand>
        <name>ATP</name>
        <dbReference type="ChEBI" id="CHEBI:30616"/>
    </ligand>
</feature>
<dbReference type="CDD" id="cd14014">
    <property type="entry name" value="STKc_PknB_like"/>
    <property type="match status" value="1"/>
</dbReference>
<dbReference type="EMBL" id="BMNG01000006">
    <property type="protein sequence ID" value="GGO44397.1"/>
    <property type="molecule type" value="Genomic_DNA"/>
</dbReference>
<feature type="region of interest" description="Disordered" evidence="8">
    <location>
        <begin position="364"/>
        <end position="467"/>
    </location>
</feature>